<dbReference type="EMBL" id="PIQF01000001">
    <property type="protein sequence ID" value="RUO78037.1"/>
    <property type="molecule type" value="Genomic_DNA"/>
</dbReference>
<feature type="compositionally biased region" description="Basic and acidic residues" evidence="1">
    <location>
        <begin position="31"/>
        <end position="42"/>
    </location>
</feature>
<evidence type="ECO:0000313" key="2">
    <source>
        <dbReference type="EMBL" id="RUO78037.1"/>
    </source>
</evidence>
<dbReference type="Proteomes" id="UP000287908">
    <property type="component" value="Unassembled WGS sequence"/>
</dbReference>
<reference evidence="2 3" key="1">
    <citation type="journal article" date="2011" name="Front. Microbiol.">
        <title>Genomic signatures of strain selection and enhancement in Bacillus atrophaeus var. globigii, a historical biowarfare simulant.</title>
        <authorList>
            <person name="Gibbons H.S."/>
            <person name="Broomall S.M."/>
            <person name="McNew L.A."/>
            <person name="Daligault H."/>
            <person name="Chapman C."/>
            <person name="Bruce D."/>
            <person name="Karavis M."/>
            <person name="Krepps M."/>
            <person name="McGregor P.A."/>
            <person name="Hong C."/>
            <person name="Park K.H."/>
            <person name="Akmal A."/>
            <person name="Feldman A."/>
            <person name="Lin J.S."/>
            <person name="Chang W.E."/>
            <person name="Higgs B.W."/>
            <person name="Demirev P."/>
            <person name="Lindquist J."/>
            <person name="Liem A."/>
            <person name="Fochler E."/>
            <person name="Read T.D."/>
            <person name="Tapia R."/>
            <person name="Johnson S."/>
            <person name="Bishop-Lilly K.A."/>
            <person name="Detter C."/>
            <person name="Han C."/>
            <person name="Sozhamannan S."/>
            <person name="Rosenzweig C.N."/>
            <person name="Skowronski E.W."/>
        </authorList>
    </citation>
    <scope>NUCLEOTIDE SEQUENCE [LARGE SCALE GENOMIC DNA]</scope>
    <source>
        <strain evidence="2 3">CL-SP19</strain>
    </source>
</reference>
<dbReference type="RefSeq" id="WP_126784364.1">
    <property type="nucleotide sequence ID" value="NZ_PIQF01000001.1"/>
</dbReference>
<sequence>MANFDAMVPLIPRETRIPIDHDRDQWRINQVEKTEEMKKISDDEGNTITANEDRQRKQQQQQQQQHSSADADEDNDGHIDTYA</sequence>
<organism evidence="2 3">
    <name type="scientific">Idiomarina seosinensis</name>
    <dbReference type="NCBI Taxonomy" id="281739"/>
    <lineage>
        <taxon>Bacteria</taxon>
        <taxon>Pseudomonadati</taxon>
        <taxon>Pseudomonadota</taxon>
        <taxon>Gammaproteobacteria</taxon>
        <taxon>Alteromonadales</taxon>
        <taxon>Idiomarinaceae</taxon>
        <taxon>Idiomarina</taxon>
    </lineage>
</organism>
<evidence type="ECO:0000256" key="1">
    <source>
        <dbReference type="SAM" id="MobiDB-lite"/>
    </source>
</evidence>
<name>A0A432ZJ46_9GAMM</name>
<accession>A0A432ZJ46</accession>
<dbReference type="AlphaFoldDB" id="A0A432ZJ46"/>
<keyword evidence="3" id="KW-1185">Reference proteome</keyword>
<feature type="region of interest" description="Disordered" evidence="1">
    <location>
        <begin position="31"/>
        <end position="83"/>
    </location>
</feature>
<protein>
    <submittedName>
        <fullName evidence="2">Uncharacterized protein</fullName>
    </submittedName>
</protein>
<dbReference type="OrthoDB" id="6241060at2"/>
<comment type="caution">
    <text evidence="2">The sequence shown here is derived from an EMBL/GenBank/DDBJ whole genome shotgun (WGS) entry which is preliminary data.</text>
</comment>
<evidence type="ECO:0000313" key="3">
    <source>
        <dbReference type="Proteomes" id="UP000287908"/>
    </source>
</evidence>
<gene>
    <name evidence="2" type="ORF">CWI81_06100</name>
</gene>
<proteinExistence type="predicted"/>